<protein>
    <submittedName>
        <fullName evidence="2">Uncharacterized protein</fullName>
    </submittedName>
</protein>
<gene>
    <name evidence="1" type="ORF">SADUNF_Sadunf13G0065400</name>
    <name evidence="2" type="ORF">SADUNF_Sadunf13G0065700</name>
</gene>
<comment type="caution">
    <text evidence="2">The sequence shown here is derived from an EMBL/GenBank/DDBJ whole genome shotgun (WGS) entry which is preliminary data.</text>
</comment>
<evidence type="ECO:0000313" key="3">
    <source>
        <dbReference type="Proteomes" id="UP000657918"/>
    </source>
</evidence>
<sequence>MTTMVKLQPQQSLSMISFDCFEPVKLDVILHLSSLYPQLKLHMQPFYLKLSIPVRNEDSPTQTSRKPITLNKYMPKYMPREFWRVENVLVSCYHFNEEKNLIEPIMKESHDASSDLSHGVYTTKISFNDED</sequence>
<reference evidence="2 3" key="1">
    <citation type="submission" date="2020-10" db="EMBL/GenBank/DDBJ databases">
        <title>Plant Genome Project.</title>
        <authorList>
            <person name="Zhang R.-G."/>
        </authorList>
    </citation>
    <scope>NUCLEOTIDE SEQUENCE [LARGE SCALE GENOMIC DNA]</scope>
    <source>
        <strain evidence="2">FAFU-HL-1</strain>
        <tissue evidence="2">Leaf</tissue>
    </source>
</reference>
<dbReference type="Proteomes" id="UP000657918">
    <property type="component" value="Unassembled WGS sequence"/>
</dbReference>
<proteinExistence type="predicted"/>
<evidence type="ECO:0000313" key="1">
    <source>
        <dbReference type="EMBL" id="KAF9670411.1"/>
    </source>
</evidence>
<dbReference type="EMBL" id="JADGMS010000013">
    <property type="protein sequence ID" value="KAF9670413.1"/>
    <property type="molecule type" value="Genomic_DNA"/>
</dbReference>
<dbReference type="EMBL" id="JADGMS010000013">
    <property type="protein sequence ID" value="KAF9670411.1"/>
    <property type="molecule type" value="Genomic_DNA"/>
</dbReference>
<organism evidence="2 3">
    <name type="scientific">Salix dunnii</name>
    <dbReference type="NCBI Taxonomy" id="1413687"/>
    <lineage>
        <taxon>Eukaryota</taxon>
        <taxon>Viridiplantae</taxon>
        <taxon>Streptophyta</taxon>
        <taxon>Embryophyta</taxon>
        <taxon>Tracheophyta</taxon>
        <taxon>Spermatophyta</taxon>
        <taxon>Magnoliopsida</taxon>
        <taxon>eudicotyledons</taxon>
        <taxon>Gunneridae</taxon>
        <taxon>Pentapetalae</taxon>
        <taxon>rosids</taxon>
        <taxon>fabids</taxon>
        <taxon>Malpighiales</taxon>
        <taxon>Salicaceae</taxon>
        <taxon>Saliceae</taxon>
        <taxon>Salix</taxon>
    </lineage>
</organism>
<name>A0A835JKS4_9ROSI</name>
<accession>A0A835JKS4</accession>
<keyword evidence="3" id="KW-1185">Reference proteome</keyword>
<dbReference type="AlphaFoldDB" id="A0A835JKS4"/>
<evidence type="ECO:0000313" key="2">
    <source>
        <dbReference type="EMBL" id="KAF9670413.1"/>
    </source>
</evidence>